<evidence type="ECO:0000313" key="1">
    <source>
        <dbReference type="EMBL" id="KXI27909.1"/>
    </source>
</evidence>
<organism evidence="1 2">
    <name type="scientific">Paraglaciecola hydrolytica</name>
    <dbReference type="NCBI Taxonomy" id="1799789"/>
    <lineage>
        <taxon>Bacteria</taxon>
        <taxon>Pseudomonadati</taxon>
        <taxon>Pseudomonadota</taxon>
        <taxon>Gammaproteobacteria</taxon>
        <taxon>Alteromonadales</taxon>
        <taxon>Alteromonadaceae</taxon>
        <taxon>Paraglaciecola</taxon>
    </lineage>
</organism>
<evidence type="ECO:0000313" key="2">
    <source>
        <dbReference type="Proteomes" id="UP000070299"/>
    </source>
</evidence>
<keyword evidence="2" id="KW-1185">Reference proteome</keyword>
<protein>
    <submittedName>
        <fullName evidence="1">Acyl carrier protein</fullName>
    </submittedName>
</protein>
<dbReference type="OrthoDB" id="5326335at2"/>
<dbReference type="RefSeq" id="WP_068379684.1">
    <property type="nucleotide sequence ID" value="NZ_LSNE01000009.1"/>
</dbReference>
<dbReference type="EMBL" id="LSNE01000009">
    <property type="protein sequence ID" value="KXI27909.1"/>
    <property type="molecule type" value="Genomic_DNA"/>
</dbReference>
<dbReference type="Gene3D" id="1.10.1200.10">
    <property type="entry name" value="ACP-like"/>
    <property type="match status" value="1"/>
</dbReference>
<dbReference type="STRING" id="1799789.AX660_20595"/>
<accession>A0A148KNS6</accession>
<proteinExistence type="predicted"/>
<gene>
    <name evidence="1" type="ORF">AX660_20595</name>
</gene>
<dbReference type="Proteomes" id="UP000070299">
    <property type="component" value="Unassembled WGS sequence"/>
</dbReference>
<name>A0A148KNS6_9ALTE</name>
<dbReference type="AlphaFoldDB" id="A0A148KNS6"/>
<dbReference type="InterPro" id="IPR036736">
    <property type="entry name" value="ACP-like_sf"/>
</dbReference>
<reference evidence="2" key="1">
    <citation type="submission" date="2016-02" db="EMBL/GenBank/DDBJ databases">
        <authorList>
            <person name="Schultz-Johansen M."/>
            <person name="Glaring M.A."/>
            <person name="Bech P.K."/>
            <person name="Stougaard P."/>
        </authorList>
    </citation>
    <scope>NUCLEOTIDE SEQUENCE [LARGE SCALE GENOMIC DNA]</scope>
    <source>
        <strain evidence="2">S66</strain>
    </source>
</reference>
<dbReference type="SUPFAM" id="SSF47336">
    <property type="entry name" value="ACP-like"/>
    <property type="match status" value="1"/>
</dbReference>
<sequence>MQNLEKLSKAFTESLGIEPQQVSDTLTYNSIPQWDSTAHMILIAEIENAFNLMLDTDDIIDMSSFAQAKAILAKYEIDFN</sequence>
<comment type="caution">
    <text evidence="1">The sequence shown here is derived from an EMBL/GenBank/DDBJ whole genome shotgun (WGS) entry which is preliminary data.</text>
</comment>